<sequence>MNQKELIEKALGKGKGVLRLAPTWVPRVYCRPGRRIKLHPSDYFVLGMRGGIDERWFSSTTWAENGPGTPEDEGLSYIVVDEEGKERILLRDAVDLMGPELIGETLWNKYHRWAMFSKFFDNQGPLPHHIHHRQEHAARVGADGKPEMYFFPAQLNNHGGEFPFTFFGFHPETTKEQVLSCLMNYTKGDNNILGLSRAFKLEVDTGYNVAPGIMHAPGSFCTYEPQFASDVYAMYQSVLMNGELVQQDLLWKNCPEEEIGNYEYLLDVIDWDKNVDPDFHEHNFMSPKPVRPMEEMAADGFLEEWICYKCENVSAKRLTVLPGQSVVVKDPAPYGLICLQGHGTFGAWEIESPALIHYGELTHDEYFVTERAAKEGIRIVNPSSTDPIVILKHFSDNPDLTVE</sequence>
<dbReference type="EMBL" id="JAHQCW010000031">
    <property type="protein sequence ID" value="MBU9738215.1"/>
    <property type="molecule type" value="Genomic_DNA"/>
</dbReference>
<dbReference type="Proteomes" id="UP000712157">
    <property type="component" value="Unassembled WGS sequence"/>
</dbReference>
<dbReference type="Gene3D" id="2.60.120.10">
    <property type="entry name" value="Jelly Rolls"/>
    <property type="match status" value="1"/>
</dbReference>
<reference evidence="1" key="1">
    <citation type="submission" date="2021-06" db="EMBL/GenBank/DDBJ databases">
        <title>Description of novel taxa of the family Lachnospiraceae.</title>
        <authorList>
            <person name="Chaplin A.V."/>
            <person name="Sokolova S.R."/>
            <person name="Pikina A.P."/>
            <person name="Korzhanova M."/>
            <person name="Belova V."/>
            <person name="Korostin D."/>
            <person name="Efimov B.A."/>
        </authorList>
    </citation>
    <scope>NUCLEOTIDE SEQUENCE</scope>
    <source>
        <strain evidence="1">ASD5720</strain>
    </source>
</reference>
<protein>
    <submittedName>
        <fullName evidence="1">Uncharacterized protein</fullName>
    </submittedName>
</protein>
<dbReference type="AlphaFoldDB" id="A0A949JZR8"/>
<comment type="caution">
    <text evidence="1">The sequence shown here is derived from an EMBL/GenBank/DDBJ whole genome shotgun (WGS) entry which is preliminary data.</text>
</comment>
<organism evidence="1 2">
    <name type="scientific">Diplocloster agilis</name>
    <dbReference type="NCBI Taxonomy" id="2850323"/>
    <lineage>
        <taxon>Bacteria</taxon>
        <taxon>Bacillati</taxon>
        <taxon>Bacillota</taxon>
        <taxon>Clostridia</taxon>
        <taxon>Lachnospirales</taxon>
        <taxon>Lachnospiraceae</taxon>
        <taxon>Diplocloster</taxon>
    </lineage>
</organism>
<evidence type="ECO:0000313" key="1">
    <source>
        <dbReference type="EMBL" id="MBU9738215.1"/>
    </source>
</evidence>
<dbReference type="SUPFAM" id="SSF51182">
    <property type="entry name" value="RmlC-like cupins"/>
    <property type="match status" value="1"/>
</dbReference>
<name>A0A949JZR8_9FIRM</name>
<evidence type="ECO:0000313" key="2">
    <source>
        <dbReference type="Proteomes" id="UP000712157"/>
    </source>
</evidence>
<dbReference type="InterPro" id="IPR014710">
    <property type="entry name" value="RmlC-like_jellyroll"/>
</dbReference>
<dbReference type="InterPro" id="IPR011051">
    <property type="entry name" value="RmlC_Cupin_sf"/>
</dbReference>
<accession>A0A949JZR8</accession>
<gene>
    <name evidence="1" type="ORF">KTH89_16855</name>
</gene>
<proteinExistence type="predicted"/>
<keyword evidence="2" id="KW-1185">Reference proteome</keyword>
<dbReference type="RefSeq" id="WP_238722476.1">
    <property type="nucleotide sequence ID" value="NZ_JAHQCW010000031.1"/>
</dbReference>